<dbReference type="EMBL" id="HBUE01293203">
    <property type="protein sequence ID" value="CAG6575064.1"/>
    <property type="molecule type" value="Transcribed_RNA"/>
</dbReference>
<name>A0A8D8AMC3_CULPI</name>
<dbReference type="EMBL" id="HBUE01293204">
    <property type="protein sequence ID" value="CAG6575065.1"/>
    <property type="molecule type" value="Transcribed_RNA"/>
</dbReference>
<dbReference type="EMBL" id="HBUE01034311">
    <property type="protein sequence ID" value="CAG6458215.1"/>
    <property type="molecule type" value="Transcribed_RNA"/>
</dbReference>
<dbReference type="EMBL" id="HBUE01034305">
    <property type="protein sequence ID" value="CAG6458213.1"/>
    <property type="molecule type" value="Transcribed_RNA"/>
</dbReference>
<dbReference type="EMBL" id="HBUE01187424">
    <property type="protein sequence ID" value="CAG6523406.1"/>
    <property type="molecule type" value="Transcribed_RNA"/>
</dbReference>
<protein>
    <submittedName>
        <fullName evidence="1">(northern house mosquito) hypothetical protein</fullName>
    </submittedName>
</protein>
<organism evidence="1">
    <name type="scientific">Culex pipiens</name>
    <name type="common">House mosquito</name>
    <dbReference type="NCBI Taxonomy" id="7175"/>
    <lineage>
        <taxon>Eukaryota</taxon>
        <taxon>Metazoa</taxon>
        <taxon>Ecdysozoa</taxon>
        <taxon>Arthropoda</taxon>
        <taxon>Hexapoda</taxon>
        <taxon>Insecta</taxon>
        <taxon>Pterygota</taxon>
        <taxon>Neoptera</taxon>
        <taxon>Endopterygota</taxon>
        <taxon>Diptera</taxon>
        <taxon>Nematocera</taxon>
        <taxon>Culicoidea</taxon>
        <taxon>Culicidae</taxon>
        <taxon>Culicinae</taxon>
        <taxon>Culicini</taxon>
        <taxon>Culex</taxon>
        <taxon>Culex</taxon>
    </lineage>
</organism>
<dbReference type="EMBL" id="HBUE01034304">
    <property type="protein sequence ID" value="CAG6458212.1"/>
    <property type="molecule type" value="Transcribed_RNA"/>
</dbReference>
<reference evidence="1" key="1">
    <citation type="submission" date="2021-05" db="EMBL/GenBank/DDBJ databases">
        <authorList>
            <person name="Alioto T."/>
            <person name="Alioto T."/>
            <person name="Gomez Garrido J."/>
        </authorList>
    </citation>
    <scope>NUCLEOTIDE SEQUENCE</scope>
</reference>
<dbReference type="EMBL" id="HBUE01187425">
    <property type="protein sequence ID" value="CAG6523407.1"/>
    <property type="molecule type" value="Transcribed_RNA"/>
</dbReference>
<dbReference type="AlphaFoldDB" id="A0A8D8AMC3"/>
<proteinExistence type="predicted"/>
<sequence length="107" mass="12458">MEGGKFGAEWKTRRHCHLTRTTLFPAFPHHHPQTSKSIQEEKKLSIQGDHFPFHSIYFLHAPVTNDSQFFFTFALRTALFPPQTTALEPTFDQLKSERQRETGCNLK</sequence>
<evidence type="ECO:0000313" key="1">
    <source>
        <dbReference type="EMBL" id="CAG6458215.1"/>
    </source>
</evidence>
<accession>A0A8D8AMC3</accession>